<evidence type="ECO:0000256" key="5">
    <source>
        <dbReference type="ARBA" id="ARBA00022737"/>
    </source>
</evidence>
<name>A0A7J7FRB9_CAMSI</name>
<dbReference type="SUPFAM" id="SSF52058">
    <property type="entry name" value="L domain-like"/>
    <property type="match status" value="1"/>
</dbReference>
<organism evidence="11 12">
    <name type="scientific">Camellia sinensis</name>
    <name type="common">Tea plant</name>
    <name type="synonym">Thea sinensis</name>
    <dbReference type="NCBI Taxonomy" id="4442"/>
    <lineage>
        <taxon>Eukaryota</taxon>
        <taxon>Viridiplantae</taxon>
        <taxon>Streptophyta</taxon>
        <taxon>Embryophyta</taxon>
        <taxon>Tracheophyta</taxon>
        <taxon>Spermatophyta</taxon>
        <taxon>Magnoliopsida</taxon>
        <taxon>eudicotyledons</taxon>
        <taxon>Gunneridae</taxon>
        <taxon>Pentapetalae</taxon>
        <taxon>asterids</taxon>
        <taxon>Ericales</taxon>
        <taxon>Theaceae</taxon>
        <taxon>Camellia</taxon>
    </lineage>
</organism>
<evidence type="ECO:0000256" key="3">
    <source>
        <dbReference type="ARBA" id="ARBA00022692"/>
    </source>
</evidence>
<evidence type="ECO:0000256" key="1">
    <source>
        <dbReference type="ARBA" id="ARBA00004479"/>
    </source>
</evidence>
<evidence type="ECO:0000313" key="11">
    <source>
        <dbReference type="EMBL" id="KAF5930501.1"/>
    </source>
</evidence>
<dbReference type="Gene3D" id="3.80.10.10">
    <property type="entry name" value="Ribonuclease Inhibitor"/>
    <property type="match status" value="1"/>
</dbReference>
<dbReference type="PANTHER" id="PTHR27000:SF787">
    <property type="entry name" value="RECEPTOR-LIKE PROTEIN 39"/>
    <property type="match status" value="1"/>
</dbReference>
<feature type="signal peptide" evidence="10">
    <location>
        <begin position="1"/>
        <end position="29"/>
    </location>
</feature>
<keyword evidence="6" id="KW-1133">Transmembrane helix</keyword>
<comment type="caution">
    <text evidence="11">The sequence shown here is derived from an EMBL/GenBank/DDBJ whole genome shotgun (WGS) entry which is preliminary data.</text>
</comment>
<dbReference type="AlphaFoldDB" id="A0A7J7FRB9"/>
<protein>
    <recommendedName>
        <fullName evidence="13">Leucine-rich repeat-containing N-terminal plant-type domain-containing protein</fullName>
    </recommendedName>
</protein>
<dbReference type="Proteomes" id="UP000593564">
    <property type="component" value="Unassembled WGS sequence"/>
</dbReference>
<dbReference type="FunFam" id="3.80.10.10:FF:000383">
    <property type="entry name" value="Leucine-rich repeat receptor protein kinase EMS1"/>
    <property type="match status" value="1"/>
</dbReference>
<reference evidence="12" key="1">
    <citation type="journal article" date="2020" name="Nat. Commun.">
        <title>Genome assembly of wild tea tree DASZ reveals pedigree and selection history of tea varieties.</title>
        <authorList>
            <person name="Zhang W."/>
            <person name="Zhang Y."/>
            <person name="Qiu H."/>
            <person name="Guo Y."/>
            <person name="Wan H."/>
            <person name="Zhang X."/>
            <person name="Scossa F."/>
            <person name="Alseekh S."/>
            <person name="Zhang Q."/>
            <person name="Wang P."/>
            <person name="Xu L."/>
            <person name="Schmidt M.H."/>
            <person name="Jia X."/>
            <person name="Li D."/>
            <person name="Zhu A."/>
            <person name="Guo F."/>
            <person name="Chen W."/>
            <person name="Ni D."/>
            <person name="Usadel B."/>
            <person name="Fernie A.R."/>
            <person name="Wen W."/>
        </authorList>
    </citation>
    <scope>NUCLEOTIDE SEQUENCE [LARGE SCALE GENOMIC DNA]</scope>
    <source>
        <strain evidence="12">cv. G240</strain>
    </source>
</reference>
<keyword evidence="9" id="KW-0325">Glycoprotein</keyword>
<dbReference type="Pfam" id="PF13855">
    <property type="entry name" value="LRR_8"/>
    <property type="match status" value="1"/>
</dbReference>
<evidence type="ECO:0000256" key="8">
    <source>
        <dbReference type="ARBA" id="ARBA00023170"/>
    </source>
</evidence>
<dbReference type="InterPro" id="IPR001611">
    <property type="entry name" value="Leu-rich_rpt"/>
</dbReference>
<evidence type="ECO:0000256" key="2">
    <source>
        <dbReference type="ARBA" id="ARBA00022614"/>
    </source>
</evidence>
<keyword evidence="8" id="KW-0675">Receptor</keyword>
<proteinExistence type="predicted"/>
<evidence type="ECO:0008006" key="13">
    <source>
        <dbReference type="Google" id="ProtNLM"/>
    </source>
</evidence>
<sequence>MALSSSSSQPLPVLTILLIFFSIVGYSQPVLNSDEQESVYRVLESINSDIPWRTLFPDDLCSSAPHGVVCDFFDSATETETLHVSELSFGYVSDYSPNPPCTPTSTINDHLFSSFKHLRKLFFYRCFTDSQVYVPDFSTFGASLEELLFIESPSLIGSLDGKLGNLTNLKKLVLTGTNVFGEIPDGLGDLTNLEQVTLSRNNFSGEVSLNLAKLKKLKLLDLSQNGFEGNVPESIGGLTELLKIDLSSNRFSGKIPESLKNLRNLEFLDLGYNRFANFGIPVFLSEMPSLKEVYLSGNYLGGQIPEIWENLRGIIGIGLSNTGLVGNIPTSMGVFLRKACYIGLDNNGLEGTVPEEFGRLESVNEMNLENNKLKGRLPFSVKFAAKMGKKLKLQGNPELCVDEGLRSAKIGGSLGNLKVCNNPQHVPSPVPFLGGNSVIQASHLLMFLGFLFLLLW</sequence>
<keyword evidence="3" id="KW-0812">Transmembrane</keyword>
<dbReference type="Pfam" id="PF00560">
    <property type="entry name" value="LRR_1"/>
    <property type="match status" value="1"/>
</dbReference>
<feature type="chain" id="PRO_5029709518" description="Leucine-rich repeat-containing N-terminal plant-type domain-containing protein" evidence="10">
    <location>
        <begin position="30"/>
        <end position="456"/>
    </location>
</feature>
<evidence type="ECO:0000256" key="10">
    <source>
        <dbReference type="SAM" id="SignalP"/>
    </source>
</evidence>
<comment type="subcellular location">
    <subcellularLocation>
        <location evidence="1">Membrane</location>
        <topology evidence="1">Single-pass type I membrane protein</topology>
    </subcellularLocation>
</comment>
<dbReference type="InterPro" id="IPR032675">
    <property type="entry name" value="LRR_dom_sf"/>
</dbReference>
<keyword evidence="12" id="KW-1185">Reference proteome</keyword>
<accession>A0A7J7FRB9</accession>
<keyword evidence="4 10" id="KW-0732">Signal</keyword>
<dbReference type="EMBL" id="JACBKZ010000015">
    <property type="protein sequence ID" value="KAF5930501.1"/>
    <property type="molecule type" value="Genomic_DNA"/>
</dbReference>
<evidence type="ECO:0000313" key="12">
    <source>
        <dbReference type="Proteomes" id="UP000593564"/>
    </source>
</evidence>
<evidence type="ECO:0000256" key="6">
    <source>
        <dbReference type="ARBA" id="ARBA00022989"/>
    </source>
</evidence>
<keyword evidence="7" id="KW-0472">Membrane</keyword>
<evidence type="ECO:0000256" key="7">
    <source>
        <dbReference type="ARBA" id="ARBA00023136"/>
    </source>
</evidence>
<dbReference type="PANTHER" id="PTHR27000">
    <property type="entry name" value="LEUCINE-RICH REPEAT RECEPTOR-LIKE PROTEIN KINASE FAMILY PROTEIN-RELATED"/>
    <property type="match status" value="1"/>
</dbReference>
<gene>
    <name evidence="11" type="ORF">HYC85_031374</name>
</gene>
<reference evidence="11 12" key="2">
    <citation type="submission" date="2020-07" db="EMBL/GenBank/DDBJ databases">
        <title>Genome assembly of wild tea tree DASZ reveals pedigree and selection history of tea varieties.</title>
        <authorList>
            <person name="Zhang W."/>
        </authorList>
    </citation>
    <scope>NUCLEOTIDE SEQUENCE [LARGE SCALE GENOMIC DNA]</scope>
    <source>
        <strain evidence="12">cv. G240</strain>
        <tissue evidence="11">Leaf</tissue>
    </source>
</reference>
<evidence type="ECO:0000256" key="9">
    <source>
        <dbReference type="ARBA" id="ARBA00023180"/>
    </source>
</evidence>
<evidence type="ECO:0000256" key="4">
    <source>
        <dbReference type="ARBA" id="ARBA00022729"/>
    </source>
</evidence>
<keyword evidence="2" id="KW-0433">Leucine-rich repeat</keyword>
<keyword evidence="5" id="KW-0677">Repeat</keyword>
<dbReference type="GO" id="GO:0016020">
    <property type="term" value="C:membrane"/>
    <property type="evidence" value="ECO:0007669"/>
    <property type="project" value="UniProtKB-SubCell"/>
</dbReference>